<feature type="domain" description="DUF11" evidence="2">
    <location>
        <begin position="283"/>
        <end position="383"/>
    </location>
</feature>
<dbReference type="InterPro" id="IPR051172">
    <property type="entry name" value="Chlamydia_OmcB"/>
</dbReference>
<dbReference type="NCBIfam" id="TIGR01451">
    <property type="entry name" value="B_ant_repeat"/>
    <property type="match status" value="2"/>
</dbReference>
<dbReference type="InterPro" id="IPR001434">
    <property type="entry name" value="OmcB-like_DUF11"/>
</dbReference>
<dbReference type="PANTHER" id="PTHR34819:SF5">
    <property type="entry name" value="CONSERVED REPEAT DOMAIN PROTEIN"/>
    <property type="match status" value="1"/>
</dbReference>
<feature type="domain" description="DUF11" evidence="2">
    <location>
        <begin position="422"/>
        <end position="523"/>
    </location>
</feature>
<dbReference type="PANTHER" id="PTHR34819">
    <property type="entry name" value="LARGE CYSTEINE-RICH PERIPLASMIC PROTEIN OMCB"/>
    <property type="match status" value="1"/>
</dbReference>
<protein>
    <recommendedName>
        <fullName evidence="2">DUF11 domain-containing protein</fullName>
    </recommendedName>
</protein>
<feature type="region of interest" description="Disordered" evidence="1">
    <location>
        <begin position="388"/>
        <end position="415"/>
    </location>
</feature>
<reference evidence="3 4" key="1">
    <citation type="journal article" date="2019" name="Int. J. Syst. Evol. Microbiol.">
        <title>The Global Catalogue of Microorganisms (GCM) 10K type strain sequencing project: providing services to taxonomists for standard genome sequencing and annotation.</title>
        <authorList>
            <consortium name="The Broad Institute Genomics Platform"/>
            <consortium name="The Broad Institute Genome Sequencing Center for Infectious Disease"/>
            <person name="Wu L."/>
            <person name="Ma J."/>
        </authorList>
    </citation>
    <scope>NUCLEOTIDE SEQUENCE [LARGE SCALE GENOMIC DNA]</scope>
    <source>
        <strain evidence="3 4">JCM 13249</strain>
    </source>
</reference>
<evidence type="ECO:0000256" key="1">
    <source>
        <dbReference type="SAM" id="MobiDB-lite"/>
    </source>
</evidence>
<gene>
    <name evidence="3" type="ORF">GCM10009681_51550</name>
</gene>
<dbReference type="Proteomes" id="UP001500655">
    <property type="component" value="Unassembled WGS sequence"/>
</dbReference>
<dbReference type="Gene3D" id="2.60.40.10">
    <property type="entry name" value="Immunoglobulins"/>
    <property type="match status" value="1"/>
</dbReference>
<name>A0ABN2L445_9ACTN</name>
<dbReference type="Pfam" id="PF01345">
    <property type="entry name" value="DUF11"/>
    <property type="match status" value="2"/>
</dbReference>
<dbReference type="InterPro" id="IPR013783">
    <property type="entry name" value="Ig-like_fold"/>
</dbReference>
<dbReference type="Gene3D" id="2.60.40.1170">
    <property type="entry name" value="Mu homology domain, subdomain B"/>
    <property type="match status" value="1"/>
</dbReference>
<sequence>MIPSHGLAPASAPRRRAVAAVILVCAVVGAVGAATPAGHADATSPTCPTPRVDEGYLVPGLPGQLVNAGTATHAIRARSTGTCGRAPDRTLRMWSADPIWFQAATARQLGASPVPEGRASAVREQASGTTSSWFAADVPASGDTWVGVRFRLADAAARLGLPVSQGPLLMTRIVVRTPPTIDPLPAVLPHDNKGTRLSGTAWPGDAVRVIDPALRVMCEATASADGRWTCAAADFTHGATTVRVSQRGSGARNPAYPGLTSQGLADQVSAPVTTRVLTADPAVLVEVDNTTPRVGAVVHYTVTALNLGLDTASGVRVTSALPAGVRHESSSATAGTYDPATGTWTGMGDLAAGQRQRLTIAARVLAHGPRALPATISADAATDGVGTTRLRGANGVPDFNTNPANDTDRVDVGTAPLSNPRLVKRADRRDYRIGDIVRYTLVATNDGPDTATEVSVHDQLPPSLVFVSARPNVGRFDAGRQRWSIGDLPTGVTARLTLLARVAGPGTIRNRATIEAAGSRRDASVSRHAADANVDVTDDASEAVITVRRTARG</sequence>
<comment type="caution">
    <text evidence="3">The sequence shown here is derived from an EMBL/GenBank/DDBJ whole genome shotgun (WGS) entry which is preliminary data.</text>
</comment>
<evidence type="ECO:0000259" key="2">
    <source>
        <dbReference type="Pfam" id="PF01345"/>
    </source>
</evidence>
<evidence type="ECO:0000313" key="3">
    <source>
        <dbReference type="EMBL" id="GAA1773760.1"/>
    </source>
</evidence>
<dbReference type="InterPro" id="IPR047589">
    <property type="entry name" value="DUF11_rpt"/>
</dbReference>
<dbReference type="RefSeq" id="WP_344087393.1">
    <property type="nucleotide sequence ID" value="NZ_BAAALS010000036.1"/>
</dbReference>
<keyword evidence="4" id="KW-1185">Reference proteome</keyword>
<evidence type="ECO:0000313" key="4">
    <source>
        <dbReference type="Proteomes" id="UP001500655"/>
    </source>
</evidence>
<proteinExistence type="predicted"/>
<organism evidence="3 4">
    <name type="scientific">Luedemannella helvata</name>
    <dbReference type="NCBI Taxonomy" id="349315"/>
    <lineage>
        <taxon>Bacteria</taxon>
        <taxon>Bacillati</taxon>
        <taxon>Actinomycetota</taxon>
        <taxon>Actinomycetes</taxon>
        <taxon>Micromonosporales</taxon>
        <taxon>Micromonosporaceae</taxon>
        <taxon>Luedemannella</taxon>
    </lineage>
</organism>
<dbReference type="EMBL" id="BAAALS010000036">
    <property type="protein sequence ID" value="GAA1773760.1"/>
    <property type="molecule type" value="Genomic_DNA"/>
</dbReference>
<accession>A0ABN2L445</accession>